<keyword evidence="2" id="KW-1185">Reference proteome</keyword>
<sequence>MPAQTSHSLVRIVIGAVAVLTLLAYFSPTPPVSIAAKLSKMTGAADTSQDPIQGLVVTLAQVPSASPPAFRATITNKNPFAVSFLDYDSPVDELVVQLGLVELTPAAPADAKPVALDSIKVNRLWPPKVDFVQEIPAGGSVSGEVAVRPKSVPYEKLGDRFFVQMKGEWRAVMAMPKSEVTKEFLEHIPARPKTYQGKYESDRIEMTVNPASLELK</sequence>
<dbReference type="OrthoDB" id="4664297at2759"/>
<organism evidence="1 2">
    <name type="scientific">Akanthomyces lecanii RCEF 1005</name>
    <dbReference type="NCBI Taxonomy" id="1081108"/>
    <lineage>
        <taxon>Eukaryota</taxon>
        <taxon>Fungi</taxon>
        <taxon>Dikarya</taxon>
        <taxon>Ascomycota</taxon>
        <taxon>Pezizomycotina</taxon>
        <taxon>Sordariomycetes</taxon>
        <taxon>Hypocreomycetidae</taxon>
        <taxon>Hypocreales</taxon>
        <taxon>Cordycipitaceae</taxon>
        <taxon>Akanthomyces</taxon>
        <taxon>Cordyceps confragosa</taxon>
    </lineage>
</organism>
<dbReference type="AlphaFoldDB" id="A0A162K8C2"/>
<evidence type="ECO:0000313" key="1">
    <source>
        <dbReference type="EMBL" id="OAA79262.1"/>
    </source>
</evidence>
<gene>
    <name evidence="1" type="ORF">LEL_02748</name>
</gene>
<dbReference type="Proteomes" id="UP000076881">
    <property type="component" value="Unassembled WGS sequence"/>
</dbReference>
<comment type="caution">
    <text evidence="1">The sequence shown here is derived from an EMBL/GenBank/DDBJ whole genome shotgun (WGS) entry which is preliminary data.</text>
</comment>
<accession>A0A162K8C2</accession>
<dbReference type="EMBL" id="AZHF01000002">
    <property type="protein sequence ID" value="OAA79262.1"/>
    <property type="molecule type" value="Genomic_DNA"/>
</dbReference>
<name>A0A162K8C2_CORDF</name>
<protein>
    <submittedName>
        <fullName evidence="1">Uncharacterized protein</fullName>
    </submittedName>
</protein>
<reference evidence="1 2" key="1">
    <citation type="journal article" date="2016" name="Genome Biol. Evol.">
        <title>Divergent and convergent evolution of fungal pathogenicity.</title>
        <authorList>
            <person name="Shang Y."/>
            <person name="Xiao G."/>
            <person name="Zheng P."/>
            <person name="Cen K."/>
            <person name="Zhan S."/>
            <person name="Wang C."/>
        </authorList>
    </citation>
    <scope>NUCLEOTIDE SEQUENCE [LARGE SCALE GENOMIC DNA]</scope>
    <source>
        <strain evidence="1 2">RCEF 1005</strain>
    </source>
</reference>
<evidence type="ECO:0000313" key="2">
    <source>
        <dbReference type="Proteomes" id="UP000076881"/>
    </source>
</evidence>
<proteinExistence type="predicted"/>